<reference evidence="3" key="2">
    <citation type="submission" date="2015-03" db="UniProtKB">
        <authorList>
            <consortium name="EnsemblPlants"/>
        </authorList>
    </citation>
    <scope>IDENTIFICATION</scope>
</reference>
<evidence type="ECO:0000313" key="3">
    <source>
        <dbReference type="EnsemblPlants" id="Bo8g049360.1"/>
    </source>
</evidence>
<accession>A0A0D3DMG3</accession>
<evidence type="ECO:0000313" key="4">
    <source>
        <dbReference type="Proteomes" id="UP000032141"/>
    </source>
</evidence>
<evidence type="ECO:0000259" key="2">
    <source>
        <dbReference type="Pfam" id="PF09331"/>
    </source>
</evidence>
<dbReference type="HOGENOM" id="CLU_312471_0_0_1"/>
<dbReference type="InterPro" id="IPR015410">
    <property type="entry name" value="DUF1985"/>
</dbReference>
<name>A0A0D3DMG3_BRAOL</name>
<dbReference type="eggNOG" id="ENOG502RRIK">
    <property type="taxonomic scope" value="Eukaryota"/>
</dbReference>
<feature type="compositionally biased region" description="Polar residues" evidence="1">
    <location>
        <begin position="346"/>
        <end position="365"/>
    </location>
</feature>
<proteinExistence type="predicted"/>
<sequence>MELELPNRLYGEGLEPQVKKINNRCRLKLLELLKEKMEPEFDEVMKDPIFSQIMVIQKNDLKFSARLVHSFLCKELMTSKRHEKWFTFARRPLRFGLQEYHAVTGLKVKRENNSGLVTWKDDDGFWSKQIKTNGKINWQIIKKKHLEESNTWTWVDRVRLIYLYVIMGVVMGKDEKVNIPHQYMKLAMDLEKLQNYPWGLYSFDFLLKQIDKTRHKLEQKEGYLMEGFLIGFRIWIMEVVPALGEICGTKVSKNFTGPLCGNWRGCAKCSYEDIIGVENLFPENKFCQQFSDRLGKIETEVTQLRTASERTEQFETIVTERLEKIEAKVTQLRTTLVVTDLVGKSDQASGPSMTKINSGPSTSKKGTAPSKKKAVKNQELKTADSFVNFPSAKVTQSSASDLRMGTQEFLESCMKNLPLDTFVKGLNPSQAKVEDSLDWLELPKSLKKPTDSLELLKSLKKLAGRLDDRDIELDGEDFSDRCLVFVHPADFKKMQDWQNTRTAIQIGPSMLDGDLAGHIMSASSWLKNYVDPAENEAWWVACYGSITPPKEKSFPVMDRRPVEEGAPSRSTSEFFEIMWSFYQISDAVEFRVPCQGERASSPPEGGDKPTESPWHPAPHWSPDPELEHALLRLQIVKDTNKYRLVPRNFMSVVKGFTSNFNSWKNFFFFVRIDAASVEKSCIPLFRRLPSDRPFINPLAPFLEDIIAVRDLLRNGPFFWTSLTPKRVRKALRFVHPSPALGGETGSDSEPDDQGLDAAPTFATGLNSLKGKDIDLGDIDPALGGETGSDSKPDDQGPNAAPTDGIQTLSRDAQLARDHARAVRKVERKGKREIVEVMKTRASPFQVEYRNLKDAFTSLGDFRECCGSVGSLWKTRADDYVFEKEMELMKGGMKDHARAEALIPPDTVETTTEFFGDCEEVDCPADAFGASLSGNFYFKP</sequence>
<organism evidence="3 4">
    <name type="scientific">Brassica oleracea var. oleracea</name>
    <dbReference type="NCBI Taxonomy" id="109376"/>
    <lineage>
        <taxon>Eukaryota</taxon>
        <taxon>Viridiplantae</taxon>
        <taxon>Streptophyta</taxon>
        <taxon>Embryophyta</taxon>
        <taxon>Tracheophyta</taxon>
        <taxon>Spermatophyta</taxon>
        <taxon>Magnoliopsida</taxon>
        <taxon>eudicotyledons</taxon>
        <taxon>Gunneridae</taxon>
        <taxon>Pentapetalae</taxon>
        <taxon>rosids</taxon>
        <taxon>malvids</taxon>
        <taxon>Brassicales</taxon>
        <taxon>Brassicaceae</taxon>
        <taxon>Brassiceae</taxon>
        <taxon>Brassica</taxon>
    </lineage>
</organism>
<evidence type="ECO:0000256" key="1">
    <source>
        <dbReference type="SAM" id="MobiDB-lite"/>
    </source>
</evidence>
<feature type="region of interest" description="Disordered" evidence="1">
    <location>
        <begin position="346"/>
        <end position="377"/>
    </location>
</feature>
<feature type="domain" description="DUF1985" evidence="2">
    <location>
        <begin position="72"/>
        <end position="208"/>
    </location>
</feature>
<dbReference type="PANTHER" id="PTHR48449:SF1">
    <property type="entry name" value="DUF1985 DOMAIN-CONTAINING PROTEIN"/>
    <property type="match status" value="1"/>
</dbReference>
<reference evidence="3 4" key="1">
    <citation type="journal article" date="2014" name="Genome Biol.">
        <title>Transcriptome and methylome profiling reveals relics of genome dominance in the mesopolyploid Brassica oleracea.</title>
        <authorList>
            <person name="Parkin I.A."/>
            <person name="Koh C."/>
            <person name="Tang H."/>
            <person name="Robinson S.J."/>
            <person name="Kagale S."/>
            <person name="Clarke W.E."/>
            <person name="Town C.D."/>
            <person name="Nixon J."/>
            <person name="Krishnakumar V."/>
            <person name="Bidwell S.L."/>
            <person name="Denoeud F."/>
            <person name="Belcram H."/>
            <person name="Links M.G."/>
            <person name="Just J."/>
            <person name="Clarke C."/>
            <person name="Bender T."/>
            <person name="Huebert T."/>
            <person name="Mason A.S."/>
            <person name="Pires J.C."/>
            <person name="Barker G."/>
            <person name="Moore J."/>
            <person name="Walley P.G."/>
            <person name="Manoli S."/>
            <person name="Batley J."/>
            <person name="Edwards D."/>
            <person name="Nelson M.N."/>
            <person name="Wang X."/>
            <person name="Paterson A.H."/>
            <person name="King G."/>
            <person name="Bancroft I."/>
            <person name="Chalhoub B."/>
            <person name="Sharpe A.G."/>
        </authorList>
    </citation>
    <scope>NUCLEOTIDE SEQUENCE</scope>
    <source>
        <strain evidence="3 4">cv. TO1000</strain>
    </source>
</reference>
<feature type="region of interest" description="Disordered" evidence="1">
    <location>
        <begin position="595"/>
        <end position="619"/>
    </location>
</feature>
<feature type="region of interest" description="Disordered" evidence="1">
    <location>
        <begin position="738"/>
        <end position="761"/>
    </location>
</feature>
<protein>
    <recommendedName>
        <fullName evidence="2">DUF1985 domain-containing protein</fullName>
    </recommendedName>
</protein>
<dbReference type="Pfam" id="PF09331">
    <property type="entry name" value="DUF1985"/>
    <property type="match status" value="1"/>
</dbReference>
<keyword evidence="4" id="KW-1185">Reference proteome</keyword>
<dbReference type="EnsemblPlants" id="Bo8g049360.1">
    <property type="protein sequence ID" value="Bo8g049360.1"/>
    <property type="gene ID" value="Bo8g049360"/>
</dbReference>
<feature type="region of interest" description="Disordered" evidence="1">
    <location>
        <begin position="776"/>
        <end position="813"/>
    </location>
</feature>
<dbReference type="PANTHER" id="PTHR48449">
    <property type="entry name" value="DUF1985 DOMAIN-CONTAINING PROTEIN"/>
    <property type="match status" value="1"/>
</dbReference>
<dbReference type="Gramene" id="Bo8g049360.1">
    <property type="protein sequence ID" value="Bo8g049360.1"/>
    <property type="gene ID" value="Bo8g049360"/>
</dbReference>
<dbReference type="Proteomes" id="UP000032141">
    <property type="component" value="Chromosome C8"/>
</dbReference>
<dbReference type="AlphaFoldDB" id="A0A0D3DMG3"/>